<evidence type="ECO:0000259" key="7">
    <source>
        <dbReference type="Pfam" id="PF10502"/>
    </source>
</evidence>
<dbReference type="InterPro" id="IPR019533">
    <property type="entry name" value="Peptidase_S26"/>
</dbReference>
<evidence type="ECO:0000256" key="1">
    <source>
        <dbReference type="ARBA" id="ARBA00000677"/>
    </source>
</evidence>
<organism evidence="8 9">
    <name type="scientific">Camelliibacillus cellulosilyticus</name>
    <dbReference type="NCBI Taxonomy" id="2174486"/>
    <lineage>
        <taxon>Bacteria</taxon>
        <taxon>Bacillati</taxon>
        <taxon>Bacillota</taxon>
        <taxon>Bacilli</taxon>
        <taxon>Bacillales</taxon>
        <taxon>Sporolactobacillaceae</taxon>
        <taxon>Camelliibacillus</taxon>
    </lineage>
</organism>
<sequence>MNRGKKEAYEWLKALAIAVIIAIIIRSFIFANYVVEGPSMMPTLQDGNRLIVNKIDYDFTSPHRFDIIIFHATPTDDYVKRVIGLPGDSIEYKNDTLYVNGKAVNEPYLKRYKENVVNGPLTNNFTTKDIPNVIPLSRVPKGKLLVLGDNRKDSTDSRVFGFVDMNKVVGKVDVRYWPVSKFGFVH</sequence>
<dbReference type="GO" id="GO:0009003">
    <property type="term" value="F:signal peptidase activity"/>
    <property type="evidence" value="ECO:0007669"/>
    <property type="project" value="UniProtKB-EC"/>
</dbReference>
<comment type="subcellular location">
    <subcellularLocation>
        <location evidence="2">Cell membrane</location>
        <topology evidence="2">Single-pass type II membrane protein</topology>
    </subcellularLocation>
    <subcellularLocation>
        <location evidence="6">Membrane</location>
        <topology evidence="6">Single-pass type II membrane protein</topology>
    </subcellularLocation>
</comment>
<protein>
    <recommendedName>
        <fullName evidence="4 6">Signal peptidase I</fullName>
        <ecNumber evidence="4 6">3.4.21.89</ecNumber>
    </recommendedName>
</protein>
<keyword evidence="6" id="KW-0812">Transmembrane</keyword>
<dbReference type="InterPro" id="IPR019757">
    <property type="entry name" value="Pept_S26A_signal_pept_1_Lys-AS"/>
</dbReference>
<evidence type="ECO:0000313" key="9">
    <source>
        <dbReference type="Proteomes" id="UP001596022"/>
    </source>
</evidence>
<dbReference type="PROSITE" id="PS00761">
    <property type="entry name" value="SPASE_I_3"/>
    <property type="match status" value="1"/>
</dbReference>
<evidence type="ECO:0000256" key="3">
    <source>
        <dbReference type="ARBA" id="ARBA00009370"/>
    </source>
</evidence>
<dbReference type="EMBL" id="JBHSFW010000005">
    <property type="protein sequence ID" value="MFC4619015.1"/>
    <property type="molecule type" value="Genomic_DNA"/>
</dbReference>
<gene>
    <name evidence="8" type="primary">lepB</name>
    <name evidence="8" type="ORF">ACFO4N_09855</name>
</gene>
<keyword evidence="6" id="KW-1133">Transmembrane helix</keyword>
<dbReference type="InterPro" id="IPR036286">
    <property type="entry name" value="LexA/Signal_pep-like_sf"/>
</dbReference>
<comment type="caution">
    <text evidence="8">The sequence shown here is derived from an EMBL/GenBank/DDBJ whole genome shotgun (WGS) entry which is preliminary data.</text>
</comment>
<evidence type="ECO:0000313" key="8">
    <source>
        <dbReference type="EMBL" id="MFC4619015.1"/>
    </source>
</evidence>
<dbReference type="PANTHER" id="PTHR43390:SF1">
    <property type="entry name" value="CHLOROPLAST PROCESSING PEPTIDASE"/>
    <property type="match status" value="1"/>
</dbReference>
<evidence type="ECO:0000256" key="4">
    <source>
        <dbReference type="ARBA" id="ARBA00013208"/>
    </source>
</evidence>
<dbReference type="NCBIfam" id="TIGR02227">
    <property type="entry name" value="sigpep_I_bact"/>
    <property type="match status" value="1"/>
</dbReference>
<dbReference type="PRINTS" id="PR00727">
    <property type="entry name" value="LEADERPTASE"/>
</dbReference>
<accession>A0ABV9GQT7</accession>
<dbReference type="PANTHER" id="PTHR43390">
    <property type="entry name" value="SIGNAL PEPTIDASE I"/>
    <property type="match status" value="1"/>
</dbReference>
<dbReference type="Gene3D" id="2.10.109.10">
    <property type="entry name" value="Umud Fragment, subunit A"/>
    <property type="match status" value="1"/>
</dbReference>
<dbReference type="CDD" id="cd06530">
    <property type="entry name" value="S26_SPase_I"/>
    <property type="match status" value="1"/>
</dbReference>
<keyword evidence="5 6" id="KW-0378">Hydrolase</keyword>
<proteinExistence type="inferred from homology"/>
<dbReference type="PROSITE" id="PS00760">
    <property type="entry name" value="SPASE_I_2"/>
    <property type="match status" value="1"/>
</dbReference>
<evidence type="ECO:0000256" key="2">
    <source>
        <dbReference type="ARBA" id="ARBA00004401"/>
    </source>
</evidence>
<dbReference type="Pfam" id="PF10502">
    <property type="entry name" value="Peptidase_S26"/>
    <property type="match status" value="1"/>
</dbReference>
<name>A0ABV9GQT7_9BACL</name>
<dbReference type="InterPro" id="IPR000223">
    <property type="entry name" value="Pept_S26A_signal_pept_1"/>
</dbReference>
<feature type="transmembrane region" description="Helical" evidence="6">
    <location>
        <begin position="12"/>
        <end position="35"/>
    </location>
</feature>
<dbReference type="SUPFAM" id="SSF51306">
    <property type="entry name" value="LexA/Signal peptidase"/>
    <property type="match status" value="1"/>
</dbReference>
<reference evidence="9" key="1">
    <citation type="journal article" date="2019" name="Int. J. Syst. Evol. Microbiol.">
        <title>The Global Catalogue of Microorganisms (GCM) 10K type strain sequencing project: providing services to taxonomists for standard genome sequencing and annotation.</title>
        <authorList>
            <consortium name="The Broad Institute Genomics Platform"/>
            <consortium name="The Broad Institute Genome Sequencing Center for Infectious Disease"/>
            <person name="Wu L."/>
            <person name="Ma J."/>
        </authorList>
    </citation>
    <scope>NUCLEOTIDE SEQUENCE [LARGE SCALE GENOMIC DNA]</scope>
    <source>
        <strain evidence="9">CGMCC 1.16306</strain>
    </source>
</reference>
<comment type="similarity">
    <text evidence="3 6">Belongs to the peptidase S26 family.</text>
</comment>
<keyword evidence="6" id="KW-0472">Membrane</keyword>
<evidence type="ECO:0000256" key="6">
    <source>
        <dbReference type="RuleBase" id="RU362042"/>
    </source>
</evidence>
<evidence type="ECO:0000256" key="5">
    <source>
        <dbReference type="ARBA" id="ARBA00022801"/>
    </source>
</evidence>
<keyword evidence="9" id="KW-1185">Reference proteome</keyword>
<dbReference type="EC" id="3.4.21.89" evidence="4 6"/>
<keyword evidence="6" id="KW-0645">Protease</keyword>
<dbReference type="RefSeq" id="WP_376846120.1">
    <property type="nucleotide sequence ID" value="NZ_JBHSFW010000005.1"/>
</dbReference>
<dbReference type="InterPro" id="IPR019758">
    <property type="entry name" value="Pept_S26A_signal_pept_1_CS"/>
</dbReference>
<feature type="domain" description="Peptidase S26" evidence="7">
    <location>
        <begin position="10"/>
        <end position="177"/>
    </location>
</feature>
<dbReference type="Proteomes" id="UP001596022">
    <property type="component" value="Unassembled WGS sequence"/>
</dbReference>
<comment type="catalytic activity">
    <reaction evidence="1 6">
        <text>Cleavage of hydrophobic, N-terminal signal or leader sequences from secreted and periplasmic proteins.</text>
        <dbReference type="EC" id="3.4.21.89"/>
    </reaction>
</comment>